<dbReference type="Gene3D" id="3.10.450.50">
    <property type="match status" value="1"/>
</dbReference>
<sequence>MNSRESNTDIVLNVMNALEVNDQEVVESYLAEAFTFSGWTPQPLGKPGFLSLIRHLKEGIPGLIFNLHNILEEDETMLTGTLRISGYQSQSFSLQDIGLPDVALQGRSIALPSEDVTYRFEQDQLVAFAIEPVPGSGLAGLLHQLGVDLPVIQ</sequence>
<proteinExistence type="predicted"/>
<keyword evidence="2" id="KW-1185">Reference proteome</keyword>
<dbReference type="EMBL" id="BNJG01000006">
    <property type="protein sequence ID" value="GHO60764.1"/>
    <property type="molecule type" value="Genomic_DNA"/>
</dbReference>
<evidence type="ECO:0000313" key="2">
    <source>
        <dbReference type="Proteomes" id="UP000654345"/>
    </source>
</evidence>
<dbReference type="Proteomes" id="UP000654345">
    <property type="component" value="Unassembled WGS sequence"/>
</dbReference>
<protein>
    <recommendedName>
        <fullName evidence="3">SnoaL-like domain-containing protein</fullName>
    </recommendedName>
</protein>
<reference evidence="1 2" key="1">
    <citation type="journal article" date="2021" name="Int. J. Syst. Evol. Microbiol.">
        <title>Reticulibacter mediterranei gen. nov., sp. nov., within the new family Reticulibacteraceae fam. nov., and Ktedonospora formicarum gen. nov., sp. nov., Ktedonobacter robiniae sp. nov., Dictyobacter formicarum sp. nov. and Dictyobacter arantiisoli sp. nov., belonging to the class Ktedonobacteria.</title>
        <authorList>
            <person name="Yabe S."/>
            <person name="Zheng Y."/>
            <person name="Wang C.M."/>
            <person name="Sakai Y."/>
            <person name="Abe K."/>
            <person name="Yokota A."/>
            <person name="Donadio S."/>
            <person name="Cavaletti L."/>
            <person name="Monciardini P."/>
        </authorList>
    </citation>
    <scope>NUCLEOTIDE SEQUENCE [LARGE SCALE GENOMIC DNA]</scope>
    <source>
        <strain evidence="1 2">SOSP1-30</strain>
    </source>
</reference>
<organism evidence="1 2">
    <name type="scientific">Ktedonobacter robiniae</name>
    <dbReference type="NCBI Taxonomy" id="2778365"/>
    <lineage>
        <taxon>Bacteria</taxon>
        <taxon>Bacillati</taxon>
        <taxon>Chloroflexota</taxon>
        <taxon>Ktedonobacteria</taxon>
        <taxon>Ktedonobacterales</taxon>
        <taxon>Ktedonobacteraceae</taxon>
        <taxon>Ktedonobacter</taxon>
    </lineage>
</organism>
<evidence type="ECO:0008006" key="3">
    <source>
        <dbReference type="Google" id="ProtNLM"/>
    </source>
</evidence>
<name>A0ABQ3V6C1_9CHLR</name>
<gene>
    <name evidence="1" type="ORF">KSB_92390</name>
</gene>
<comment type="caution">
    <text evidence="1">The sequence shown here is derived from an EMBL/GenBank/DDBJ whole genome shotgun (WGS) entry which is preliminary data.</text>
</comment>
<evidence type="ECO:0000313" key="1">
    <source>
        <dbReference type="EMBL" id="GHO60764.1"/>
    </source>
</evidence>
<accession>A0ABQ3V6C1</accession>
<dbReference type="RefSeq" id="WP_201376797.1">
    <property type="nucleotide sequence ID" value="NZ_BNJG01000006.1"/>
</dbReference>
<dbReference type="InterPro" id="IPR032710">
    <property type="entry name" value="NTF2-like_dom_sf"/>
</dbReference>
<dbReference type="SUPFAM" id="SSF54427">
    <property type="entry name" value="NTF2-like"/>
    <property type="match status" value="1"/>
</dbReference>